<evidence type="ECO:0000313" key="2">
    <source>
        <dbReference type="Proteomes" id="UP001358586"/>
    </source>
</evidence>
<sequence length="81" mass="9770">MIDKMDLTRDKLGPWQYHRFRRMTNKIKKLEKEISQLMDGGSNEWTTRQLKQARGKLGYLYDVEKKYSTLRACSQWLREGD</sequence>
<name>A0ABR0NMJ1_GOSAR</name>
<organism evidence="1 2">
    <name type="scientific">Gossypium arboreum</name>
    <name type="common">Tree cotton</name>
    <name type="synonym">Gossypium nanking</name>
    <dbReference type="NCBI Taxonomy" id="29729"/>
    <lineage>
        <taxon>Eukaryota</taxon>
        <taxon>Viridiplantae</taxon>
        <taxon>Streptophyta</taxon>
        <taxon>Embryophyta</taxon>
        <taxon>Tracheophyta</taxon>
        <taxon>Spermatophyta</taxon>
        <taxon>Magnoliopsida</taxon>
        <taxon>eudicotyledons</taxon>
        <taxon>Gunneridae</taxon>
        <taxon>Pentapetalae</taxon>
        <taxon>rosids</taxon>
        <taxon>malvids</taxon>
        <taxon>Malvales</taxon>
        <taxon>Malvaceae</taxon>
        <taxon>Malvoideae</taxon>
        <taxon>Gossypium</taxon>
    </lineage>
</organism>
<protein>
    <submittedName>
        <fullName evidence="1">Uncharacterized protein</fullName>
    </submittedName>
</protein>
<gene>
    <name evidence="1" type="ORF">PVK06_030163</name>
</gene>
<evidence type="ECO:0000313" key="1">
    <source>
        <dbReference type="EMBL" id="KAK5802561.1"/>
    </source>
</evidence>
<dbReference type="EMBL" id="JARKNE010000009">
    <property type="protein sequence ID" value="KAK5802561.1"/>
    <property type="molecule type" value="Genomic_DNA"/>
</dbReference>
<comment type="caution">
    <text evidence="1">The sequence shown here is derived from an EMBL/GenBank/DDBJ whole genome shotgun (WGS) entry which is preliminary data.</text>
</comment>
<dbReference type="Proteomes" id="UP001358586">
    <property type="component" value="Chromosome 9"/>
</dbReference>
<accession>A0ABR0NMJ1</accession>
<keyword evidence="2" id="KW-1185">Reference proteome</keyword>
<reference evidence="1 2" key="1">
    <citation type="submission" date="2023-03" db="EMBL/GenBank/DDBJ databases">
        <title>WGS of Gossypium arboreum.</title>
        <authorList>
            <person name="Yu D."/>
        </authorList>
    </citation>
    <scope>NUCLEOTIDE SEQUENCE [LARGE SCALE GENOMIC DNA]</scope>
    <source>
        <tissue evidence="1">Leaf</tissue>
    </source>
</reference>
<proteinExistence type="predicted"/>